<dbReference type="InterPro" id="IPR004136">
    <property type="entry name" value="NMO"/>
</dbReference>
<reference evidence="9" key="1">
    <citation type="submission" date="2023-08" db="EMBL/GenBank/DDBJ databases">
        <authorList>
            <person name="Chen Y."/>
            <person name="Shah S."/>
            <person name="Dougan E. K."/>
            <person name="Thang M."/>
            <person name="Chan C."/>
        </authorList>
    </citation>
    <scope>NUCLEOTIDE SEQUENCE</scope>
</reference>
<evidence type="ECO:0000256" key="3">
    <source>
        <dbReference type="ARBA" id="ARBA00022630"/>
    </source>
</evidence>
<evidence type="ECO:0000313" key="9">
    <source>
        <dbReference type="EMBL" id="CAJ1379641.1"/>
    </source>
</evidence>
<feature type="domain" description="GYF" evidence="8">
    <location>
        <begin position="65"/>
        <end position="116"/>
    </location>
</feature>
<evidence type="ECO:0000313" key="10">
    <source>
        <dbReference type="Proteomes" id="UP001178507"/>
    </source>
</evidence>
<feature type="compositionally biased region" description="Gly residues" evidence="7">
    <location>
        <begin position="479"/>
        <end position="504"/>
    </location>
</feature>
<organism evidence="9 10">
    <name type="scientific">Effrenium voratum</name>
    <dbReference type="NCBI Taxonomy" id="2562239"/>
    <lineage>
        <taxon>Eukaryota</taxon>
        <taxon>Sar</taxon>
        <taxon>Alveolata</taxon>
        <taxon>Dinophyceae</taxon>
        <taxon>Suessiales</taxon>
        <taxon>Symbiodiniaceae</taxon>
        <taxon>Effrenium</taxon>
    </lineage>
</organism>
<dbReference type="InterPro" id="IPR013785">
    <property type="entry name" value="Aldolase_TIM"/>
</dbReference>
<dbReference type="Pfam" id="PF14237">
    <property type="entry name" value="GYF_2"/>
    <property type="match status" value="1"/>
</dbReference>
<protein>
    <recommendedName>
        <fullName evidence="8">GYF domain-containing protein</fullName>
    </recommendedName>
</protein>
<keyword evidence="10" id="KW-1185">Reference proteome</keyword>
<name>A0AA36I239_9DINO</name>
<dbReference type="GO" id="GO:0018580">
    <property type="term" value="F:nitronate monooxygenase activity"/>
    <property type="evidence" value="ECO:0007669"/>
    <property type="project" value="InterPro"/>
</dbReference>
<keyword evidence="3" id="KW-0285">Flavoprotein</keyword>
<dbReference type="Gene3D" id="3.20.20.70">
    <property type="entry name" value="Aldolase class I"/>
    <property type="match status" value="1"/>
</dbReference>
<feature type="region of interest" description="Disordered" evidence="7">
    <location>
        <begin position="1"/>
        <end position="25"/>
    </location>
</feature>
<proteinExistence type="inferred from homology"/>
<feature type="region of interest" description="Disordered" evidence="7">
    <location>
        <begin position="460"/>
        <end position="511"/>
    </location>
</feature>
<evidence type="ECO:0000256" key="6">
    <source>
        <dbReference type="ARBA" id="ARBA00023033"/>
    </source>
</evidence>
<evidence type="ECO:0000256" key="2">
    <source>
        <dbReference type="ARBA" id="ARBA00009881"/>
    </source>
</evidence>
<dbReference type="SUPFAM" id="SSF51412">
    <property type="entry name" value="Inosine monophosphate dehydrogenase (IMPDH)"/>
    <property type="match status" value="1"/>
</dbReference>
<dbReference type="PANTHER" id="PTHR42747:SF3">
    <property type="entry name" value="NITRONATE MONOOXYGENASE-RELATED"/>
    <property type="match status" value="1"/>
</dbReference>
<evidence type="ECO:0000256" key="1">
    <source>
        <dbReference type="ARBA" id="ARBA00001917"/>
    </source>
</evidence>
<sequence length="511" mass="53656">MESEEADSVCQAEEASAKDSAPADAVRADAAASRAVLDNAVPADAAPVEGAVPPNSDAAEAEAEWYFQEPITRQPAGPWTITQMRTRWQRDQINGLTPVWRNGMPSWRPIAELPELKEALREAVEEERPPKRRRTLEEVPITHTYTSDEGQLYMAAAFCEQFGLRCPVIMAPMAGSSPVALASAVASGGGMGACGVLAMSPEQIAGWAAGFRAAGGGPLQMNTWVPDPPPARDADHEQRVRDFLGRFGPAVPSAAGDAQPQNFDLQMEAMIEAEPAAISSIMGVFPEQWVRRLQRRGIRWLAVATTVREAQAAEAAGADAIVAQGMEAGGHRGAFRAERAESELVGLFALVPAIAEAVKVPVIATGGIGDPKTAAAALVLGASAVQVGTALLRCPEAKLNEHWAEALAQRPWPEDTAATRAFSGRLGRSLRTAYVQAAEAPDAPRPAPYPVQRGLTKPMLRCSFAGPGEDAERRHLGGHGDGLGGPGGAAGARPPGQGGCGGHLEWGEGDP</sequence>
<dbReference type="Proteomes" id="UP001178507">
    <property type="component" value="Unassembled WGS sequence"/>
</dbReference>
<dbReference type="InterPro" id="IPR025640">
    <property type="entry name" value="GYF_2"/>
</dbReference>
<evidence type="ECO:0000256" key="4">
    <source>
        <dbReference type="ARBA" id="ARBA00022643"/>
    </source>
</evidence>
<dbReference type="PANTHER" id="PTHR42747">
    <property type="entry name" value="NITRONATE MONOOXYGENASE-RELATED"/>
    <property type="match status" value="1"/>
</dbReference>
<accession>A0AA36I239</accession>
<comment type="similarity">
    <text evidence="2">Belongs to the nitronate monooxygenase family. NMO class I subfamily.</text>
</comment>
<dbReference type="EMBL" id="CAUJNA010000646">
    <property type="protein sequence ID" value="CAJ1379641.1"/>
    <property type="molecule type" value="Genomic_DNA"/>
</dbReference>
<gene>
    <name evidence="9" type="ORF">EVOR1521_LOCUS7822</name>
</gene>
<evidence type="ECO:0000256" key="5">
    <source>
        <dbReference type="ARBA" id="ARBA00023002"/>
    </source>
</evidence>
<evidence type="ECO:0000259" key="8">
    <source>
        <dbReference type="Pfam" id="PF14237"/>
    </source>
</evidence>
<dbReference type="AlphaFoldDB" id="A0AA36I239"/>
<keyword evidence="5" id="KW-0560">Oxidoreductase</keyword>
<comment type="caution">
    <text evidence="9">The sequence shown here is derived from an EMBL/GenBank/DDBJ whole genome shotgun (WGS) entry which is preliminary data.</text>
</comment>
<dbReference type="CDD" id="cd04730">
    <property type="entry name" value="NPD_like"/>
    <property type="match status" value="1"/>
</dbReference>
<dbReference type="Pfam" id="PF03060">
    <property type="entry name" value="NMO"/>
    <property type="match status" value="1"/>
</dbReference>
<keyword evidence="4" id="KW-0288">FMN</keyword>
<keyword evidence="6" id="KW-0503">Monooxygenase</keyword>
<evidence type="ECO:0000256" key="7">
    <source>
        <dbReference type="SAM" id="MobiDB-lite"/>
    </source>
</evidence>
<comment type="cofactor">
    <cofactor evidence="1">
        <name>FMN</name>
        <dbReference type="ChEBI" id="CHEBI:58210"/>
    </cofactor>
</comment>